<evidence type="ECO:0000313" key="2">
    <source>
        <dbReference type="EMBL" id="AXY56372.1"/>
    </source>
</evidence>
<dbReference type="InterPro" id="IPR000182">
    <property type="entry name" value="GNAT_dom"/>
</dbReference>
<gene>
    <name evidence="2" type="ORF">CDG60_07175</name>
</gene>
<dbReference type="GO" id="GO:0016747">
    <property type="term" value="F:acyltransferase activity, transferring groups other than amino-acyl groups"/>
    <property type="evidence" value="ECO:0007669"/>
    <property type="project" value="InterPro"/>
</dbReference>
<proteinExistence type="predicted"/>
<reference evidence="3" key="1">
    <citation type="submission" date="2018-09" db="EMBL/GenBank/DDBJ databases">
        <title>The complete genome of Acinetobacter sp. strain WCHAc010005.</title>
        <authorList>
            <person name="Hu Y."/>
            <person name="Long H."/>
            <person name="Feng Y."/>
            <person name="Zong Z."/>
        </authorList>
    </citation>
    <scope>NUCLEOTIDE SEQUENCE [LARGE SCALE GENOMIC DNA]</scope>
    <source>
        <strain evidence="3">WCHAc010005</strain>
    </source>
</reference>
<accession>A0A3B7LU31</accession>
<sequence length="149" mass="17229">MIEIREIDKDNCFDVCELTGNKDGIGTIFEDFLCCNAISLTESKFYPECKPKALYSNDTLIGFFMYKQFSPEDTEVEVCRFMIDHKYLGKGYGRQSFAAILEFFKSNGIKTVNIMIDDDNIIAKKLYTSFGFTFTGKILKEELYYQLNL</sequence>
<dbReference type="AlphaFoldDB" id="A0A3B7LU31"/>
<evidence type="ECO:0000313" key="3">
    <source>
        <dbReference type="Proteomes" id="UP000263753"/>
    </source>
</evidence>
<dbReference type="InterPro" id="IPR016181">
    <property type="entry name" value="Acyl_CoA_acyltransferase"/>
</dbReference>
<dbReference type="RefSeq" id="WP_087511400.1">
    <property type="nucleotide sequence ID" value="NZ_CP032134.1"/>
</dbReference>
<evidence type="ECO:0000259" key="1">
    <source>
        <dbReference type="PROSITE" id="PS51186"/>
    </source>
</evidence>
<dbReference type="PANTHER" id="PTHR43415">
    <property type="entry name" value="SPERMIDINE N(1)-ACETYLTRANSFERASE"/>
    <property type="match status" value="1"/>
</dbReference>
<dbReference type="PROSITE" id="PS51186">
    <property type="entry name" value="GNAT"/>
    <property type="match status" value="1"/>
</dbReference>
<dbReference type="CDD" id="cd04301">
    <property type="entry name" value="NAT_SF"/>
    <property type="match status" value="1"/>
</dbReference>
<dbReference type="EMBL" id="CP032134">
    <property type="protein sequence ID" value="AXY56372.1"/>
    <property type="molecule type" value="Genomic_DNA"/>
</dbReference>
<dbReference type="Pfam" id="PF00583">
    <property type="entry name" value="Acetyltransf_1"/>
    <property type="match status" value="1"/>
</dbReference>
<organism evidence="2 3">
    <name type="scientific">Acinetobacter chinensis</name>
    <dbReference type="NCBI Taxonomy" id="2004650"/>
    <lineage>
        <taxon>Bacteria</taxon>
        <taxon>Pseudomonadati</taxon>
        <taxon>Pseudomonadota</taxon>
        <taxon>Gammaproteobacteria</taxon>
        <taxon>Moraxellales</taxon>
        <taxon>Moraxellaceae</taxon>
        <taxon>Acinetobacter</taxon>
    </lineage>
</organism>
<dbReference type="PANTHER" id="PTHR43415:SF3">
    <property type="entry name" value="GNAT-FAMILY ACETYLTRANSFERASE"/>
    <property type="match status" value="1"/>
</dbReference>
<dbReference type="Gene3D" id="3.40.630.30">
    <property type="match status" value="1"/>
</dbReference>
<dbReference type="SUPFAM" id="SSF55729">
    <property type="entry name" value="Acyl-CoA N-acyltransferases (Nat)"/>
    <property type="match status" value="1"/>
</dbReference>
<protein>
    <submittedName>
        <fullName evidence="2">GNAT family N-acetyltransferase</fullName>
    </submittedName>
</protein>
<dbReference type="Proteomes" id="UP000263753">
    <property type="component" value="Chromosome"/>
</dbReference>
<name>A0A3B7LU31_9GAMM</name>
<feature type="domain" description="N-acetyltransferase" evidence="1">
    <location>
        <begin position="2"/>
        <end position="149"/>
    </location>
</feature>
<dbReference type="KEGG" id="achi:CDG60_07175"/>
<keyword evidence="2" id="KW-0808">Transferase</keyword>